<proteinExistence type="inferred from homology"/>
<keyword evidence="5" id="KW-1185">Reference proteome</keyword>
<dbReference type="STRING" id="905079.L1I5V0"/>
<name>L1I5V0_GUITC</name>
<dbReference type="OMA" id="HYAARDR"/>
<evidence type="ECO:0000313" key="5">
    <source>
        <dbReference type="Proteomes" id="UP000011087"/>
    </source>
</evidence>
<gene>
    <name evidence="3" type="ORF">GUITHDRAFT_122203</name>
</gene>
<dbReference type="EMBL" id="JH993256">
    <property type="protein sequence ID" value="EKX31621.1"/>
    <property type="molecule type" value="Genomic_DNA"/>
</dbReference>
<dbReference type="GO" id="GO:0016491">
    <property type="term" value="F:oxidoreductase activity"/>
    <property type="evidence" value="ECO:0007669"/>
    <property type="project" value="UniProtKB-KW"/>
</dbReference>
<dbReference type="OrthoDB" id="191139at2759"/>
<dbReference type="RefSeq" id="XP_005818601.1">
    <property type="nucleotide sequence ID" value="XM_005818544.1"/>
</dbReference>
<evidence type="ECO:0000256" key="2">
    <source>
        <dbReference type="ARBA" id="ARBA00023002"/>
    </source>
</evidence>
<keyword evidence="2" id="KW-0560">Oxidoreductase</keyword>
<accession>L1I5V0</accession>
<comment type="similarity">
    <text evidence="1">Belongs to the short-chain dehydrogenases/reductases (SDR) family.</text>
</comment>
<dbReference type="HOGENOM" id="CLU_010194_44_5_1"/>
<dbReference type="eggNOG" id="KOG1208">
    <property type="taxonomic scope" value="Eukaryota"/>
</dbReference>
<evidence type="ECO:0000313" key="3">
    <source>
        <dbReference type="EMBL" id="EKX31621.1"/>
    </source>
</evidence>
<dbReference type="InterPro" id="IPR036291">
    <property type="entry name" value="NAD(P)-bd_dom_sf"/>
</dbReference>
<dbReference type="InterPro" id="IPR002347">
    <property type="entry name" value="SDR_fam"/>
</dbReference>
<dbReference type="Proteomes" id="UP000011087">
    <property type="component" value="Unassembled WGS sequence"/>
</dbReference>
<dbReference type="SUPFAM" id="SSF51735">
    <property type="entry name" value="NAD(P)-binding Rossmann-fold domains"/>
    <property type="match status" value="1"/>
</dbReference>
<dbReference type="GeneID" id="17288339"/>
<dbReference type="AlphaFoldDB" id="L1I5V0"/>
<dbReference type="PaxDb" id="55529-EKX31621"/>
<dbReference type="Gene3D" id="3.40.50.720">
    <property type="entry name" value="NAD(P)-binding Rossmann-like Domain"/>
    <property type="match status" value="1"/>
</dbReference>
<protein>
    <recommendedName>
        <fullName evidence="6">WW domain-containing oxidoreductase</fullName>
    </recommendedName>
</protein>
<dbReference type="KEGG" id="gtt:GUITHDRAFT_122203"/>
<evidence type="ECO:0000256" key="1">
    <source>
        <dbReference type="ARBA" id="ARBA00006484"/>
    </source>
</evidence>
<dbReference type="Pfam" id="PF00106">
    <property type="entry name" value="adh_short"/>
    <property type="match status" value="1"/>
</dbReference>
<dbReference type="EnsemblProtists" id="EKX31621">
    <property type="protein sequence ID" value="EKX31621"/>
    <property type="gene ID" value="GUITHDRAFT_122203"/>
</dbReference>
<reference evidence="4" key="3">
    <citation type="submission" date="2015-06" db="UniProtKB">
        <authorList>
            <consortium name="EnsemblProtists"/>
        </authorList>
    </citation>
    <scope>IDENTIFICATION</scope>
</reference>
<organism evidence="3">
    <name type="scientific">Guillardia theta (strain CCMP2712)</name>
    <name type="common">Cryptophyte</name>
    <dbReference type="NCBI Taxonomy" id="905079"/>
    <lineage>
        <taxon>Eukaryota</taxon>
        <taxon>Cryptophyceae</taxon>
        <taxon>Pyrenomonadales</taxon>
        <taxon>Geminigeraceae</taxon>
        <taxon>Guillardia</taxon>
    </lineage>
</organism>
<dbReference type="PANTHER" id="PTHR24320:SF148">
    <property type="entry name" value="NAD(P)-BINDING ROSSMANN-FOLD SUPERFAMILY PROTEIN"/>
    <property type="match status" value="1"/>
</dbReference>
<dbReference type="PANTHER" id="PTHR24320">
    <property type="entry name" value="RETINOL DEHYDROGENASE"/>
    <property type="match status" value="1"/>
</dbReference>
<reference evidence="3 5" key="1">
    <citation type="journal article" date="2012" name="Nature">
        <title>Algal genomes reveal evolutionary mosaicism and the fate of nucleomorphs.</title>
        <authorList>
            <consortium name="DOE Joint Genome Institute"/>
            <person name="Curtis B.A."/>
            <person name="Tanifuji G."/>
            <person name="Burki F."/>
            <person name="Gruber A."/>
            <person name="Irimia M."/>
            <person name="Maruyama S."/>
            <person name="Arias M.C."/>
            <person name="Ball S.G."/>
            <person name="Gile G.H."/>
            <person name="Hirakawa Y."/>
            <person name="Hopkins J.F."/>
            <person name="Kuo A."/>
            <person name="Rensing S.A."/>
            <person name="Schmutz J."/>
            <person name="Symeonidi A."/>
            <person name="Elias M."/>
            <person name="Eveleigh R.J."/>
            <person name="Herman E.K."/>
            <person name="Klute M.J."/>
            <person name="Nakayama T."/>
            <person name="Obornik M."/>
            <person name="Reyes-Prieto A."/>
            <person name="Armbrust E.V."/>
            <person name="Aves S.J."/>
            <person name="Beiko R.G."/>
            <person name="Coutinho P."/>
            <person name="Dacks J.B."/>
            <person name="Durnford D.G."/>
            <person name="Fast N.M."/>
            <person name="Green B.R."/>
            <person name="Grisdale C.J."/>
            <person name="Hempel F."/>
            <person name="Henrissat B."/>
            <person name="Hoppner M.P."/>
            <person name="Ishida K."/>
            <person name="Kim E."/>
            <person name="Koreny L."/>
            <person name="Kroth P.G."/>
            <person name="Liu Y."/>
            <person name="Malik S.B."/>
            <person name="Maier U.G."/>
            <person name="McRose D."/>
            <person name="Mock T."/>
            <person name="Neilson J.A."/>
            <person name="Onodera N.T."/>
            <person name="Poole A.M."/>
            <person name="Pritham E.J."/>
            <person name="Richards T.A."/>
            <person name="Rocap G."/>
            <person name="Roy S.W."/>
            <person name="Sarai C."/>
            <person name="Schaack S."/>
            <person name="Shirato S."/>
            <person name="Slamovits C.H."/>
            <person name="Spencer D.F."/>
            <person name="Suzuki S."/>
            <person name="Worden A.Z."/>
            <person name="Zauner S."/>
            <person name="Barry K."/>
            <person name="Bell C."/>
            <person name="Bharti A.K."/>
            <person name="Crow J.A."/>
            <person name="Grimwood J."/>
            <person name="Kramer R."/>
            <person name="Lindquist E."/>
            <person name="Lucas S."/>
            <person name="Salamov A."/>
            <person name="McFadden G.I."/>
            <person name="Lane C.E."/>
            <person name="Keeling P.J."/>
            <person name="Gray M.W."/>
            <person name="Grigoriev I.V."/>
            <person name="Archibald J.M."/>
        </authorList>
    </citation>
    <scope>NUCLEOTIDE SEQUENCE</scope>
    <source>
        <strain evidence="3 5">CCMP2712</strain>
    </source>
</reference>
<evidence type="ECO:0000313" key="4">
    <source>
        <dbReference type="EnsemblProtists" id="EKX31621"/>
    </source>
</evidence>
<dbReference type="PRINTS" id="PR00081">
    <property type="entry name" value="GDHRDH"/>
</dbReference>
<reference evidence="5" key="2">
    <citation type="submission" date="2012-11" db="EMBL/GenBank/DDBJ databases">
        <authorList>
            <person name="Kuo A."/>
            <person name="Curtis B.A."/>
            <person name="Tanifuji G."/>
            <person name="Burki F."/>
            <person name="Gruber A."/>
            <person name="Irimia M."/>
            <person name="Maruyama S."/>
            <person name="Arias M.C."/>
            <person name="Ball S.G."/>
            <person name="Gile G.H."/>
            <person name="Hirakawa Y."/>
            <person name="Hopkins J.F."/>
            <person name="Rensing S.A."/>
            <person name="Schmutz J."/>
            <person name="Symeonidi A."/>
            <person name="Elias M."/>
            <person name="Eveleigh R.J."/>
            <person name="Herman E.K."/>
            <person name="Klute M.J."/>
            <person name="Nakayama T."/>
            <person name="Obornik M."/>
            <person name="Reyes-Prieto A."/>
            <person name="Armbrust E.V."/>
            <person name="Aves S.J."/>
            <person name="Beiko R.G."/>
            <person name="Coutinho P."/>
            <person name="Dacks J.B."/>
            <person name="Durnford D.G."/>
            <person name="Fast N.M."/>
            <person name="Green B.R."/>
            <person name="Grisdale C."/>
            <person name="Hempe F."/>
            <person name="Henrissat B."/>
            <person name="Hoppner M.P."/>
            <person name="Ishida K.-I."/>
            <person name="Kim E."/>
            <person name="Koreny L."/>
            <person name="Kroth P.G."/>
            <person name="Liu Y."/>
            <person name="Malik S.-B."/>
            <person name="Maier U.G."/>
            <person name="McRose D."/>
            <person name="Mock T."/>
            <person name="Neilson J.A."/>
            <person name="Onodera N.T."/>
            <person name="Poole A.M."/>
            <person name="Pritham E.J."/>
            <person name="Richards T.A."/>
            <person name="Rocap G."/>
            <person name="Roy S.W."/>
            <person name="Sarai C."/>
            <person name="Schaack S."/>
            <person name="Shirato S."/>
            <person name="Slamovits C.H."/>
            <person name="Spencer D.F."/>
            <person name="Suzuki S."/>
            <person name="Worden A.Z."/>
            <person name="Zauner S."/>
            <person name="Barry K."/>
            <person name="Bell C."/>
            <person name="Bharti A.K."/>
            <person name="Crow J.A."/>
            <person name="Grimwood J."/>
            <person name="Kramer R."/>
            <person name="Lindquist E."/>
            <person name="Lucas S."/>
            <person name="Salamov A."/>
            <person name="McFadden G.I."/>
            <person name="Lane C.E."/>
            <person name="Keeling P.J."/>
            <person name="Gray M.W."/>
            <person name="Grigoriev I.V."/>
            <person name="Archibald J.M."/>
        </authorList>
    </citation>
    <scope>NUCLEOTIDE SEQUENCE</scope>
    <source>
        <strain evidence="5">CCMP2712</strain>
    </source>
</reference>
<sequence length="321" mass="34931">MGLFGGKRALEVVKEYSKDGRPIKGKVAVVTGANNGAGFETAHALAVAGARVILAGRRLDAIKEAIRSIQDKLGNAENAGSVEMIPDVPLDLEDLQNVRNYAKEFQKLGCPLHLLVLNAGVMAQPFRLSPQGHESTWAINHLGHFLLCQLLMDKLRASQPARVICVSSELHRSAPNPDQEFSNWTHPEKYSWMEAYGASKLSNILMAKELARRFHDQKLDIIAVSLHPGVGPTGLAKEGLSGVLIGLYRAIGGMILFSHEQLAATSTFCCVAPPSSLVPGEYYARCAVMKTSHPLAEDAEKAEQLWKKSEELTKEFSAPLN</sequence>
<evidence type="ECO:0008006" key="6">
    <source>
        <dbReference type="Google" id="ProtNLM"/>
    </source>
</evidence>